<feature type="region of interest" description="Disordered" evidence="8">
    <location>
        <begin position="484"/>
        <end position="512"/>
    </location>
</feature>
<dbReference type="PANTHER" id="PTHR48022:SF45">
    <property type="entry name" value="MAJOR FACILITATOR SUPERFAMILY (MFS) PROFILE DOMAIN-CONTAINING PROTEIN-RELATED"/>
    <property type="match status" value="1"/>
</dbReference>
<dbReference type="PROSITE" id="PS00216">
    <property type="entry name" value="SUGAR_TRANSPORT_1"/>
    <property type="match status" value="1"/>
</dbReference>
<dbReference type="GO" id="GO:0005351">
    <property type="term" value="F:carbohydrate:proton symporter activity"/>
    <property type="evidence" value="ECO:0007669"/>
    <property type="project" value="TreeGrafter"/>
</dbReference>
<dbReference type="InterPro" id="IPR003663">
    <property type="entry name" value="Sugar/inositol_transpt"/>
</dbReference>
<feature type="transmembrane region" description="Helical" evidence="9">
    <location>
        <begin position="341"/>
        <end position="359"/>
    </location>
</feature>
<dbReference type="PROSITE" id="PS50850">
    <property type="entry name" value="MFS"/>
    <property type="match status" value="1"/>
</dbReference>
<dbReference type="InterPro" id="IPR036259">
    <property type="entry name" value="MFS_trans_sf"/>
</dbReference>
<accession>A0A8K0VXD9</accession>
<evidence type="ECO:0000256" key="6">
    <source>
        <dbReference type="ARBA" id="ARBA00023136"/>
    </source>
</evidence>
<dbReference type="Pfam" id="PF00083">
    <property type="entry name" value="Sugar_tr"/>
    <property type="match status" value="1"/>
</dbReference>
<keyword evidence="6 9" id="KW-0472">Membrane</keyword>
<feature type="transmembrane region" description="Helical" evidence="9">
    <location>
        <begin position="7"/>
        <end position="26"/>
    </location>
</feature>
<comment type="subcellular location">
    <subcellularLocation>
        <location evidence="1">Membrane</location>
        <topology evidence="1">Multi-pass membrane protein</topology>
    </subcellularLocation>
</comment>
<proteinExistence type="inferred from homology"/>
<dbReference type="InterPro" id="IPR020846">
    <property type="entry name" value="MFS_dom"/>
</dbReference>
<dbReference type="SUPFAM" id="SSF103473">
    <property type="entry name" value="MFS general substrate transporter"/>
    <property type="match status" value="1"/>
</dbReference>
<comment type="caution">
    <text evidence="11">The sequence shown here is derived from an EMBL/GenBank/DDBJ whole genome shotgun (WGS) entry which is preliminary data.</text>
</comment>
<organism evidence="11 12">
    <name type="scientific">Paraphoma chrysanthemicola</name>
    <dbReference type="NCBI Taxonomy" id="798071"/>
    <lineage>
        <taxon>Eukaryota</taxon>
        <taxon>Fungi</taxon>
        <taxon>Dikarya</taxon>
        <taxon>Ascomycota</taxon>
        <taxon>Pezizomycotina</taxon>
        <taxon>Dothideomycetes</taxon>
        <taxon>Pleosporomycetidae</taxon>
        <taxon>Pleosporales</taxon>
        <taxon>Pleosporineae</taxon>
        <taxon>Phaeosphaeriaceae</taxon>
        <taxon>Paraphoma</taxon>
    </lineage>
</organism>
<dbReference type="FunFam" id="1.20.1250.20:FF:000090">
    <property type="entry name" value="MFS sugar transporter, putative"/>
    <property type="match status" value="1"/>
</dbReference>
<keyword evidence="5 9" id="KW-1133">Transmembrane helix</keyword>
<evidence type="ECO:0000256" key="8">
    <source>
        <dbReference type="SAM" id="MobiDB-lite"/>
    </source>
</evidence>
<evidence type="ECO:0000256" key="5">
    <source>
        <dbReference type="ARBA" id="ARBA00022989"/>
    </source>
</evidence>
<evidence type="ECO:0000256" key="7">
    <source>
        <dbReference type="RuleBase" id="RU003346"/>
    </source>
</evidence>
<dbReference type="AlphaFoldDB" id="A0A8K0VXD9"/>
<dbReference type="PRINTS" id="PR00171">
    <property type="entry name" value="SUGRTRNSPORT"/>
</dbReference>
<evidence type="ECO:0000256" key="3">
    <source>
        <dbReference type="ARBA" id="ARBA00022448"/>
    </source>
</evidence>
<protein>
    <submittedName>
        <fullName evidence="11">General substrate transporter</fullName>
    </submittedName>
</protein>
<feature type="transmembrane region" description="Helical" evidence="9">
    <location>
        <begin position="438"/>
        <end position="457"/>
    </location>
</feature>
<reference evidence="11" key="1">
    <citation type="journal article" date="2021" name="Nat. Commun.">
        <title>Genetic determinants of endophytism in the Arabidopsis root mycobiome.</title>
        <authorList>
            <person name="Mesny F."/>
            <person name="Miyauchi S."/>
            <person name="Thiergart T."/>
            <person name="Pickel B."/>
            <person name="Atanasova L."/>
            <person name="Karlsson M."/>
            <person name="Huettel B."/>
            <person name="Barry K.W."/>
            <person name="Haridas S."/>
            <person name="Chen C."/>
            <person name="Bauer D."/>
            <person name="Andreopoulos W."/>
            <person name="Pangilinan J."/>
            <person name="LaButti K."/>
            <person name="Riley R."/>
            <person name="Lipzen A."/>
            <person name="Clum A."/>
            <person name="Drula E."/>
            <person name="Henrissat B."/>
            <person name="Kohler A."/>
            <person name="Grigoriev I.V."/>
            <person name="Martin F.M."/>
            <person name="Hacquard S."/>
        </authorList>
    </citation>
    <scope>NUCLEOTIDE SEQUENCE</scope>
    <source>
        <strain evidence="11">MPI-SDFR-AT-0120</strain>
    </source>
</reference>
<evidence type="ECO:0000256" key="4">
    <source>
        <dbReference type="ARBA" id="ARBA00022692"/>
    </source>
</evidence>
<dbReference type="PANTHER" id="PTHR48022">
    <property type="entry name" value="PLASTIDIC GLUCOSE TRANSPORTER 4"/>
    <property type="match status" value="1"/>
</dbReference>
<evidence type="ECO:0000256" key="9">
    <source>
        <dbReference type="SAM" id="Phobius"/>
    </source>
</evidence>
<feature type="transmembrane region" description="Helical" evidence="9">
    <location>
        <begin position="122"/>
        <end position="141"/>
    </location>
</feature>
<keyword evidence="3 7" id="KW-0813">Transport</keyword>
<name>A0A8K0VXD9_9PLEO</name>
<feature type="domain" description="Major facilitator superfamily (MFS) profile" evidence="10">
    <location>
        <begin position="13"/>
        <end position="461"/>
    </location>
</feature>
<evidence type="ECO:0000256" key="1">
    <source>
        <dbReference type="ARBA" id="ARBA00004141"/>
    </source>
</evidence>
<feature type="transmembrane region" description="Helical" evidence="9">
    <location>
        <begin position="153"/>
        <end position="172"/>
    </location>
</feature>
<dbReference type="InterPro" id="IPR005828">
    <property type="entry name" value="MFS_sugar_transport-like"/>
</dbReference>
<keyword evidence="12" id="KW-1185">Reference proteome</keyword>
<dbReference type="EMBL" id="JAGMVJ010000012">
    <property type="protein sequence ID" value="KAH7084500.1"/>
    <property type="molecule type" value="Genomic_DNA"/>
</dbReference>
<evidence type="ECO:0000256" key="2">
    <source>
        <dbReference type="ARBA" id="ARBA00010992"/>
    </source>
</evidence>
<sequence length="512" mass="56345">MGLTGKTLQTAQLLLVVLPAFVLFGYNQSGVGGLLSLRDWNDHFPQINTVDATGAEKSHKSTLQGAVVATFTIGALFGALSCSWVGDVLGRRKVIFAAAILTFVGEVLQCTSFQLAQFIVGRFILGLGVGALSATVPVWQSECSSTANRGKHVVLDGCFISLGYLLEAWINLGFFEVSNAPLQWRIPLAIPTLISMVPMAAVFFIPESPRWLVNKSRVEEARASLSAFKGLDLHDQEISVEISGIEFALEETGRSAAKISDIFTMGEDRLFYRFSLCIFLQFLQQMCGSNLISTYSTIIFQQGLGMNGEMSRILSGGALTWKFFSCFVAFFTIDRFGRRKLFMFSGVGMAACMLALAVASSFPKNNRSAQIASAFFVFLFNFFIPIGFLGANFLYCTEVAPTRLRVPMAGISTANHWLWNFVVNMVTPVAIETIGWRYYLVFLIISAIIVPVVFFAYPETMGRSLEELEVMFTEGRSIPGIVQASRKPFNGSGRLGKTKEKEDNIDEDEYAA</sequence>
<dbReference type="InterPro" id="IPR005829">
    <property type="entry name" value="Sugar_transporter_CS"/>
</dbReference>
<feature type="compositionally biased region" description="Acidic residues" evidence="8">
    <location>
        <begin position="503"/>
        <end position="512"/>
    </location>
</feature>
<dbReference type="InterPro" id="IPR050360">
    <property type="entry name" value="MFS_Sugar_Transporters"/>
</dbReference>
<feature type="transmembrane region" description="Helical" evidence="9">
    <location>
        <begin position="371"/>
        <end position="394"/>
    </location>
</feature>
<keyword evidence="4 9" id="KW-0812">Transmembrane</keyword>
<dbReference type="Gene3D" id="1.20.1250.20">
    <property type="entry name" value="MFS general substrate transporter like domains"/>
    <property type="match status" value="1"/>
</dbReference>
<feature type="transmembrane region" description="Helical" evidence="9">
    <location>
        <begin position="94"/>
        <end position="116"/>
    </location>
</feature>
<evidence type="ECO:0000259" key="10">
    <source>
        <dbReference type="PROSITE" id="PS50850"/>
    </source>
</evidence>
<gene>
    <name evidence="11" type="ORF">FB567DRAFT_83781</name>
</gene>
<dbReference type="Proteomes" id="UP000813461">
    <property type="component" value="Unassembled WGS sequence"/>
</dbReference>
<comment type="similarity">
    <text evidence="2 7">Belongs to the major facilitator superfamily. Sugar transporter (TC 2.A.1.1) family.</text>
</comment>
<feature type="transmembrane region" description="Helical" evidence="9">
    <location>
        <begin position="63"/>
        <end position="82"/>
    </location>
</feature>
<evidence type="ECO:0000313" key="12">
    <source>
        <dbReference type="Proteomes" id="UP000813461"/>
    </source>
</evidence>
<dbReference type="OrthoDB" id="6612291at2759"/>
<evidence type="ECO:0000313" key="11">
    <source>
        <dbReference type="EMBL" id="KAH7084500.1"/>
    </source>
</evidence>
<feature type="transmembrane region" description="Helical" evidence="9">
    <location>
        <begin position="184"/>
        <end position="205"/>
    </location>
</feature>
<dbReference type="NCBIfam" id="TIGR00879">
    <property type="entry name" value="SP"/>
    <property type="match status" value="1"/>
</dbReference>
<dbReference type="GO" id="GO:0016020">
    <property type="term" value="C:membrane"/>
    <property type="evidence" value="ECO:0007669"/>
    <property type="project" value="UniProtKB-SubCell"/>
</dbReference>